<dbReference type="SMART" id="SM00256">
    <property type="entry name" value="FBOX"/>
    <property type="match status" value="1"/>
</dbReference>
<dbReference type="SUPFAM" id="SSF81383">
    <property type="entry name" value="F-box domain"/>
    <property type="match status" value="1"/>
</dbReference>
<dbReference type="Proteomes" id="UP000324705">
    <property type="component" value="Chromosome 5A"/>
</dbReference>
<feature type="domain" description="F-box" evidence="1">
    <location>
        <begin position="12"/>
        <end position="52"/>
    </location>
</feature>
<dbReference type="PANTHER" id="PTHR35546">
    <property type="entry name" value="F-BOX PROTEIN INTERACTION DOMAIN PROTEIN-RELATED"/>
    <property type="match status" value="1"/>
</dbReference>
<dbReference type="Gene3D" id="1.20.1280.50">
    <property type="match status" value="1"/>
</dbReference>
<evidence type="ECO:0000313" key="2">
    <source>
        <dbReference type="EMBL" id="VAI23764.1"/>
    </source>
</evidence>
<dbReference type="EMBL" id="LT934119">
    <property type="protein sequence ID" value="VAI23764.1"/>
    <property type="molecule type" value="Genomic_DNA"/>
</dbReference>
<dbReference type="CDD" id="cd22157">
    <property type="entry name" value="F-box_AtFBW1-like"/>
    <property type="match status" value="1"/>
</dbReference>
<organism evidence="2 3">
    <name type="scientific">Triticum turgidum subsp. durum</name>
    <name type="common">Durum wheat</name>
    <name type="synonym">Triticum durum</name>
    <dbReference type="NCBI Taxonomy" id="4567"/>
    <lineage>
        <taxon>Eukaryota</taxon>
        <taxon>Viridiplantae</taxon>
        <taxon>Streptophyta</taxon>
        <taxon>Embryophyta</taxon>
        <taxon>Tracheophyta</taxon>
        <taxon>Spermatophyta</taxon>
        <taxon>Magnoliopsida</taxon>
        <taxon>Liliopsida</taxon>
        <taxon>Poales</taxon>
        <taxon>Poaceae</taxon>
        <taxon>BOP clade</taxon>
        <taxon>Pooideae</taxon>
        <taxon>Triticodae</taxon>
        <taxon>Triticeae</taxon>
        <taxon>Triticinae</taxon>
        <taxon>Triticum</taxon>
    </lineage>
</organism>
<evidence type="ECO:0000259" key="1">
    <source>
        <dbReference type="SMART" id="SM00256"/>
    </source>
</evidence>
<dbReference type="AlphaFoldDB" id="A0A9R0WTV4"/>
<protein>
    <recommendedName>
        <fullName evidence="1">F-box domain-containing protein</fullName>
    </recommendedName>
</protein>
<dbReference type="Pfam" id="PF00646">
    <property type="entry name" value="F-box"/>
    <property type="match status" value="1"/>
</dbReference>
<dbReference type="OMA" id="RSWYVPR"/>
<name>A0A9R0WTV4_TRITD</name>
<dbReference type="InterPro" id="IPR055290">
    <property type="entry name" value="At3g26010-like"/>
</dbReference>
<dbReference type="InterPro" id="IPR001810">
    <property type="entry name" value="F-box_dom"/>
</dbReference>
<reference evidence="2 3" key="1">
    <citation type="submission" date="2017-09" db="EMBL/GenBank/DDBJ databases">
        <authorList>
            <consortium name="International Durum Wheat Genome Sequencing Consortium (IDWGSC)"/>
            <person name="Milanesi L."/>
        </authorList>
    </citation>
    <scope>NUCLEOTIDE SEQUENCE [LARGE SCALE GENOMIC DNA]</scope>
    <source>
        <strain evidence="3">cv. Svevo</strain>
    </source>
</reference>
<keyword evidence="3" id="KW-1185">Reference proteome</keyword>
<sequence length="408" mass="47023">MEPRQWMTTIVLTDDLVVEILSRLPLKSFCRFKCVSTSWLAFSSDLHYRQKLPRTPVGLLYQKREHGTAIHLAGLPSSDRDIDSTLSFVQCYERPLELKHCSNGLLLCYHGGMPSKGISDAIVCNPATQEWMSLPDTEPGPAVCYASYKLCFDPLWSQYFYVFKFESSPSGGFDTEVTVFFSEYSTWSNCLWETSDIFFGDSLFVNGVLYVEHLWRHYLLALDAPDTCTRQLNHRTIQLPGFPYGPERFYCFDGRLWQSSGVLCYAQQELDGCMIRIWSLEGYDRWVVKHRLNMNNVFGRDIMLRTNNEGLWYFDYEILAFDLERELVILADTIADNKIISYSISTGKVCQILNIPRKMMDSDASLDEEYGNTELDEVMQKDTLDSSESNEDVVMMMIMSIQEEMAGK</sequence>
<dbReference type="InterPro" id="IPR036047">
    <property type="entry name" value="F-box-like_dom_sf"/>
</dbReference>
<dbReference type="Gramene" id="TRITD5Av1G225960.1">
    <property type="protein sequence ID" value="TRITD5Av1G225960.1"/>
    <property type="gene ID" value="TRITD5Av1G225960"/>
</dbReference>
<gene>
    <name evidence="2" type="ORF">TRITD_5Av1G225960</name>
</gene>
<dbReference type="PANTHER" id="PTHR35546:SF59">
    <property type="entry name" value="OS01G0379400 PROTEIN"/>
    <property type="match status" value="1"/>
</dbReference>
<evidence type="ECO:0000313" key="3">
    <source>
        <dbReference type="Proteomes" id="UP000324705"/>
    </source>
</evidence>
<accession>A0A9R0WTV4</accession>
<proteinExistence type="predicted"/>